<reference evidence="1" key="1">
    <citation type="submission" date="2021-10" db="EMBL/GenBank/DDBJ databases">
        <title>Tropical sea cucumber genome reveals ecological adaptation and Cuvierian tubules defense mechanism.</title>
        <authorList>
            <person name="Chen T."/>
        </authorList>
    </citation>
    <scope>NUCLEOTIDE SEQUENCE</scope>
    <source>
        <strain evidence="1">Nanhai2018</strain>
        <tissue evidence="1">Muscle</tissue>
    </source>
</reference>
<protein>
    <submittedName>
        <fullName evidence="1">Uncharacterized protein</fullName>
    </submittedName>
</protein>
<keyword evidence="2" id="KW-1185">Reference proteome</keyword>
<organism evidence="1 2">
    <name type="scientific">Holothuria leucospilota</name>
    <name type="common">Black long sea cucumber</name>
    <name type="synonym">Mertensiothuria leucospilota</name>
    <dbReference type="NCBI Taxonomy" id="206669"/>
    <lineage>
        <taxon>Eukaryota</taxon>
        <taxon>Metazoa</taxon>
        <taxon>Echinodermata</taxon>
        <taxon>Eleutherozoa</taxon>
        <taxon>Echinozoa</taxon>
        <taxon>Holothuroidea</taxon>
        <taxon>Aspidochirotacea</taxon>
        <taxon>Aspidochirotida</taxon>
        <taxon>Holothuriidae</taxon>
        <taxon>Holothuria</taxon>
    </lineage>
</organism>
<sequence length="50" mass="5712">MMPRLLQLENGTCKLNTTIQTPLQRSIQEKAVESMNYQGGYHDTKTGEEQ</sequence>
<evidence type="ECO:0000313" key="1">
    <source>
        <dbReference type="EMBL" id="KAJ8021555.1"/>
    </source>
</evidence>
<dbReference type="AlphaFoldDB" id="A0A9Q0YHQ8"/>
<dbReference type="EMBL" id="JAIZAY010000021">
    <property type="protein sequence ID" value="KAJ8021555.1"/>
    <property type="molecule type" value="Genomic_DNA"/>
</dbReference>
<gene>
    <name evidence="1" type="ORF">HOLleu_38799</name>
</gene>
<name>A0A9Q0YHQ8_HOLLE</name>
<accession>A0A9Q0YHQ8</accession>
<proteinExistence type="predicted"/>
<dbReference type="Proteomes" id="UP001152320">
    <property type="component" value="Chromosome 21"/>
</dbReference>
<comment type="caution">
    <text evidence="1">The sequence shown here is derived from an EMBL/GenBank/DDBJ whole genome shotgun (WGS) entry which is preliminary data.</text>
</comment>
<evidence type="ECO:0000313" key="2">
    <source>
        <dbReference type="Proteomes" id="UP001152320"/>
    </source>
</evidence>